<accession>A0ABT0RZH9</accession>
<dbReference type="InterPro" id="IPR020084">
    <property type="entry name" value="NUDIX_hydrolase_CS"/>
</dbReference>
<sequence>MSRLHSAGILLFRTRDGNTQVLLIKPGGPFWKNKDVGAWMIPKGAVEPGEGALDAALREFEEETGTRLTGVPAALATVRQSGGKVVEAFAVEGDLDPSAIASAEFEMEWPPKSGRRERFPEAVEARWLTIGEAREIMLPSQLPLLDALEEKLRS</sequence>
<dbReference type="InterPro" id="IPR051325">
    <property type="entry name" value="Nudix_hydrolase_domain"/>
</dbReference>
<dbReference type="PRINTS" id="PR00502">
    <property type="entry name" value="NUDIXFAMILY"/>
</dbReference>
<feature type="domain" description="Nudix hydrolase" evidence="4">
    <location>
        <begin position="2"/>
        <end position="152"/>
    </location>
</feature>
<dbReference type="RefSeq" id="WP_249830498.1">
    <property type="nucleotide sequence ID" value="NZ_JAMGBE010000001.1"/>
</dbReference>
<evidence type="ECO:0000256" key="3">
    <source>
        <dbReference type="RuleBase" id="RU003476"/>
    </source>
</evidence>
<proteinExistence type="inferred from homology"/>
<dbReference type="PANTHER" id="PTHR21340">
    <property type="entry name" value="DIADENOSINE 5,5-P1,P4-TETRAPHOSPHATE PYROPHOSPHOHYDROLASE MUTT"/>
    <property type="match status" value="1"/>
</dbReference>
<reference evidence="5" key="1">
    <citation type="submission" date="2022-05" db="EMBL/GenBank/DDBJ databases">
        <authorList>
            <person name="Jo J.-H."/>
            <person name="Im W.-T."/>
        </authorList>
    </citation>
    <scope>NUCLEOTIDE SEQUENCE</scope>
    <source>
        <strain evidence="5">SE220</strain>
    </source>
</reference>
<dbReference type="Gene3D" id="3.90.79.10">
    <property type="entry name" value="Nucleoside Triphosphate Pyrophosphohydrolase"/>
    <property type="match status" value="1"/>
</dbReference>
<evidence type="ECO:0000256" key="2">
    <source>
        <dbReference type="ARBA" id="ARBA00022801"/>
    </source>
</evidence>
<dbReference type="CDD" id="cd04662">
    <property type="entry name" value="NUDIX_Hydrolase"/>
    <property type="match status" value="1"/>
</dbReference>
<keyword evidence="6" id="KW-1185">Reference proteome</keyword>
<dbReference type="Pfam" id="PF00293">
    <property type="entry name" value="NUDIX"/>
    <property type="match status" value="1"/>
</dbReference>
<organism evidence="5 6">
    <name type="scientific">Sphingomonas hankyongi</name>
    <dbReference type="NCBI Taxonomy" id="2908209"/>
    <lineage>
        <taxon>Bacteria</taxon>
        <taxon>Pseudomonadati</taxon>
        <taxon>Pseudomonadota</taxon>
        <taxon>Alphaproteobacteria</taxon>
        <taxon>Sphingomonadales</taxon>
        <taxon>Sphingomonadaceae</taxon>
        <taxon>Sphingomonas</taxon>
    </lineage>
</organism>
<comment type="cofactor">
    <cofactor evidence="1">
        <name>Mg(2+)</name>
        <dbReference type="ChEBI" id="CHEBI:18420"/>
    </cofactor>
</comment>
<evidence type="ECO:0000259" key="4">
    <source>
        <dbReference type="PROSITE" id="PS51462"/>
    </source>
</evidence>
<name>A0ABT0RZH9_9SPHN</name>
<comment type="caution">
    <text evidence="5">The sequence shown here is derived from an EMBL/GenBank/DDBJ whole genome shotgun (WGS) entry which is preliminary data.</text>
</comment>
<dbReference type="EMBL" id="JAMGBE010000001">
    <property type="protein sequence ID" value="MCL6729008.1"/>
    <property type="molecule type" value="Genomic_DNA"/>
</dbReference>
<evidence type="ECO:0000313" key="6">
    <source>
        <dbReference type="Proteomes" id="UP001165342"/>
    </source>
</evidence>
<dbReference type="InterPro" id="IPR015797">
    <property type="entry name" value="NUDIX_hydrolase-like_dom_sf"/>
</dbReference>
<dbReference type="PROSITE" id="PS51462">
    <property type="entry name" value="NUDIX"/>
    <property type="match status" value="1"/>
</dbReference>
<evidence type="ECO:0000256" key="1">
    <source>
        <dbReference type="ARBA" id="ARBA00001946"/>
    </source>
</evidence>
<dbReference type="PANTHER" id="PTHR21340:SF7">
    <property type="entry name" value="NUDIX HYDROLASE DOMAIN-CONTAINING PROTEIN"/>
    <property type="match status" value="1"/>
</dbReference>
<comment type="similarity">
    <text evidence="3">Belongs to the Nudix hydrolase family.</text>
</comment>
<dbReference type="SUPFAM" id="SSF55811">
    <property type="entry name" value="Nudix"/>
    <property type="match status" value="1"/>
</dbReference>
<dbReference type="Proteomes" id="UP001165342">
    <property type="component" value="Unassembled WGS sequence"/>
</dbReference>
<keyword evidence="2 3" id="KW-0378">Hydrolase</keyword>
<evidence type="ECO:0000313" key="5">
    <source>
        <dbReference type="EMBL" id="MCL6729008.1"/>
    </source>
</evidence>
<protein>
    <submittedName>
        <fullName evidence="5">NUDIX domain-containing protein</fullName>
    </submittedName>
</protein>
<dbReference type="PROSITE" id="PS00893">
    <property type="entry name" value="NUDIX_BOX"/>
    <property type="match status" value="1"/>
</dbReference>
<dbReference type="InterPro" id="IPR020476">
    <property type="entry name" value="Nudix_hydrolase"/>
</dbReference>
<dbReference type="InterPro" id="IPR000086">
    <property type="entry name" value="NUDIX_hydrolase_dom"/>
</dbReference>
<gene>
    <name evidence="5" type="ORF">LZ538_02930</name>
</gene>